<feature type="region of interest" description="Disordered" evidence="1">
    <location>
        <begin position="1"/>
        <end position="76"/>
    </location>
</feature>
<reference evidence="2 3" key="1">
    <citation type="submission" date="2022-05" db="EMBL/GenBank/DDBJ databases">
        <title>A multi-omics perspective on studying reproductive biology in Daphnia sinensis.</title>
        <authorList>
            <person name="Jia J."/>
        </authorList>
    </citation>
    <scope>NUCLEOTIDE SEQUENCE [LARGE SCALE GENOMIC DNA]</scope>
    <source>
        <strain evidence="2 3">WSL</strain>
    </source>
</reference>
<sequence>MSDDKGTEKVWKPTAISRMRRSTGSRKSTKLRIGIKTTSTGRRIGKKKPNDEISKDKMLNNPHRKHSNPSRSLTVSVRNQSRLSQIVFGSSTCHFCLDFAKSPPKAAFTWAPPTPVTLLSYSLAPPSAAPFEDAIKPLIPPPKSQ</sequence>
<accession>A0AAD5KVA2</accession>
<feature type="compositionally biased region" description="Basic and acidic residues" evidence="1">
    <location>
        <begin position="48"/>
        <end position="58"/>
    </location>
</feature>
<gene>
    <name evidence="2" type="ORF">GHT06_014228</name>
</gene>
<protein>
    <submittedName>
        <fullName evidence="2">Uncharacterized protein</fullName>
    </submittedName>
</protein>
<dbReference type="EMBL" id="WJBH02000004">
    <property type="protein sequence ID" value="KAI9560214.1"/>
    <property type="molecule type" value="Genomic_DNA"/>
</dbReference>
<dbReference type="AlphaFoldDB" id="A0AAD5KVA2"/>
<feature type="compositionally biased region" description="Basic residues" evidence="1">
    <location>
        <begin position="18"/>
        <end position="30"/>
    </location>
</feature>
<evidence type="ECO:0000256" key="1">
    <source>
        <dbReference type="SAM" id="MobiDB-lite"/>
    </source>
</evidence>
<feature type="compositionally biased region" description="Basic and acidic residues" evidence="1">
    <location>
        <begin position="1"/>
        <end position="11"/>
    </location>
</feature>
<comment type="caution">
    <text evidence="2">The sequence shown here is derived from an EMBL/GenBank/DDBJ whole genome shotgun (WGS) entry which is preliminary data.</text>
</comment>
<proteinExistence type="predicted"/>
<evidence type="ECO:0000313" key="3">
    <source>
        <dbReference type="Proteomes" id="UP000820818"/>
    </source>
</evidence>
<organism evidence="2 3">
    <name type="scientific">Daphnia sinensis</name>
    <dbReference type="NCBI Taxonomy" id="1820382"/>
    <lineage>
        <taxon>Eukaryota</taxon>
        <taxon>Metazoa</taxon>
        <taxon>Ecdysozoa</taxon>
        <taxon>Arthropoda</taxon>
        <taxon>Crustacea</taxon>
        <taxon>Branchiopoda</taxon>
        <taxon>Diplostraca</taxon>
        <taxon>Cladocera</taxon>
        <taxon>Anomopoda</taxon>
        <taxon>Daphniidae</taxon>
        <taxon>Daphnia</taxon>
        <taxon>Daphnia similis group</taxon>
    </lineage>
</organism>
<dbReference type="Proteomes" id="UP000820818">
    <property type="component" value="Linkage Group LG4"/>
</dbReference>
<evidence type="ECO:0000313" key="2">
    <source>
        <dbReference type="EMBL" id="KAI9560214.1"/>
    </source>
</evidence>
<keyword evidence="3" id="KW-1185">Reference proteome</keyword>
<name>A0AAD5KVA2_9CRUS</name>